<dbReference type="Pfam" id="PF13490">
    <property type="entry name" value="zf-HC2"/>
    <property type="match status" value="1"/>
</dbReference>
<gene>
    <name evidence="2" type="ORF">HPA02_30940</name>
    <name evidence="3" type="ORF">I7V36_05135</name>
</gene>
<accession>A0A510XCM7</accession>
<organism evidence="2 4">
    <name type="scientific">Bisbaumannia pacifica</name>
    <dbReference type="NCBI Taxonomy" id="77098"/>
    <lineage>
        <taxon>Bacteria</taxon>
        <taxon>Pseudomonadati</taxon>
        <taxon>Pseudomonadota</taxon>
        <taxon>Gammaproteobacteria</taxon>
        <taxon>Oceanospirillales</taxon>
        <taxon>Halomonadaceae</taxon>
        <taxon>Bisbaumannia</taxon>
    </lineage>
</organism>
<protein>
    <submittedName>
        <fullName evidence="3">Zf-HC2 domain-containing protein</fullName>
    </submittedName>
</protein>
<evidence type="ECO:0000259" key="1">
    <source>
        <dbReference type="Pfam" id="PF13490"/>
    </source>
</evidence>
<dbReference type="InterPro" id="IPR027383">
    <property type="entry name" value="Znf_put"/>
</dbReference>
<reference evidence="2 4" key="1">
    <citation type="submission" date="2019-07" db="EMBL/GenBank/DDBJ databases">
        <title>Whole genome shotgun sequence of Halomonas pacifica NBRC 102220.</title>
        <authorList>
            <person name="Hosoyama A."/>
            <person name="Uohara A."/>
            <person name="Ohji S."/>
            <person name="Ichikawa N."/>
        </authorList>
    </citation>
    <scope>NUCLEOTIDE SEQUENCE [LARGE SCALE GENOMIC DNA]</scope>
    <source>
        <strain evidence="2 4">NBRC 102220</strain>
    </source>
</reference>
<dbReference type="EMBL" id="BJUK01000050">
    <property type="protein sequence ID" value="GEK48811.1"/>
    <property type="molecule type" value="Genomic_DNA"/>
</dbReference>
<dbReference type="RefSeq" id="WP_146804138.1">
    <property type="nucleotide sequence ID" value="NZ_BJUK01000050.1"/>
</dbReference>
<sequence length="68" mass="8358">MMMCKRATELMSQRLDRPLRWQERLSLRFHLTLCSACQQCDRQFQLLHRIHERFDAPHDSTREGDRRD</sequence>
<dbReference type="OrthoDB" id="8374021at2"/>
<dbReference type="Proteomes" id="UP000651738">
    <property type="component" value="Unassembled WGS sequence"/>
</dbReference>
<reference evidence="3 5" key="2">
    <citation type="submission" date="2020-12" db="EMBL/GenBank/DDBJ databases">
        <title>Draft genome sequence of Halomonas pacifica strain CARE-V15.</title>
        <authorList>
            <person name="Vignesh N."/>
            <person name="Thabitha A."/>
            <person name="Saravanan R."/>
            <person name="Manigandan V."/>
        </authorList>
    </citation>
    <scope>NUCLEOTIDE SEQUENCE [LARGE SCALE GENOMIC DNA]</scope>
    <source>
        <strain evidence="3 5">CARE-V15</strain>
    </source>
</reference>
<evidence type="ECO:0000313" key="2">
    <source>
        <dbReference type="EMBL" id="GEK48811.1"/>
    </source>
</evidence>
<feature type="domain" description="Putative zinc-finger" evidence="1">
    <location>
        <begin position="4"/>
        <end position="38"/>
    </location>
</feature>
<evidence type="ECO:0000313" key="5">
    <source>
        <dbReference type="Proteomes" id="UP000651738"/>
    </source>
</evidence>
<dbReference type="AlphaFoldDB" id="A0A510XCM7"/>
<name>A0A510XCM7_9GAMM</name>
<proteinExistence type="predicted"/>
<comment type="caution">
    <text evidence="2">The sequence shown here is derived from an EMBL/GenBank/DDBJ whole genome shotgun (WGS) entry which is preliminary data.</text>
</comment>
<dbReference type="Proteomes" id="UP000321275">
    <property type="component" value="Unassembled WGS sequence"/>
</dbReference>
<dbReference type="EMBL" id="JAEDAF010000003">
    <property type="protein sequence ID" value="MBH8579476.1"/>
    <property type="molecule type" value="Genomic_DNA"/>
</dbReference>
<evidence type="ECO:0000313" key="4">
    <source>
        <dbReference type="Proteomes" id="UP000321275"/>
    </source>
</evidence>
<keyword evidence="4" id="KW-1185">Reference proteome</keyword>
<evidence type="ECO:0000313" key="3">
    <source>
        <dbReference type="EMBL" id="MBH8579476.1"/>
    </source>
</evidence>